<evidence type="ECO:0000313" key="1">
    <source>
        <dbReference type="EMBL" id="ADH92772.1"/>
    </source>
</evidence>
<dbReference type="STRING" id="644284.Arch_1057"/>
<accession>D7BPC3</accession>
<dbReference type="RefSeq" id="WP_013170267.1">
    <property type="nucleotide sequence ID" value="NC_014218.1"/>
</dbReference>
<keyword evidence="2" id="KW-1185">Reference proteome</keyword>
<protein>
    <recommendedName>
        <fullName evidence="3">Nucleotidyl transferase AbiEii/AbiGii toxin family protein</fullName>
    </recommendedName>
</protein>
<dbReference type="EMBL" id="CP002045">
    <property type="protein sequence ID" value="ADH92772.1"/>
    <property type="molecule type" value="Genomic_DNA"/>
</dbReference>
<dbReference type="HOGENOM" id="CLU_067323_1_0_11"/>
<dbReference type="eggNOG" id="COG2253">
    <property type="taxonomic scope" value="Bacteria"/>
</dbReference>
<dbReference type="KEGG" id="ahe:Arch_1057"/>
<evidence type="ECO:0008006" key="3">
    <source>
        <dbReference type="Google" id="ProtNLM"/>
    </source>
</evidence>
<reference evidence="1 2" key="1">
    <citation type="journal article" date="2010" name="Stand. Genomic Sci.">
        <title>Complete genome sequence of Arcanobacterium haemolyticum type strain (11018).</title>
        <authorList>
            <person name="Yasawong M."/>
            <person name="Teshima H."/>
            <person name="Lapidus A."/>
            <person name="Nolan M."/>
            <person name="Lucas S."/>
            <person name="Glavina Del Rio T."/>
            <person name="Tice H."/>
            <person name="Cheng J."/>
            <person name="Bruce D."/>
            <person name="Detter C."/>
            <person name="Tapia R."/>
            <person name="Han C."/>
            <person name="Goodwin L."/>
            <person name="Pitluck S."/>
            <person name="Liolios K."/>
            <person name="Ivanova N."/>
            <person name="Mavromatis K."/>
            <person name="Mikhailova N."/>
            <person name="Pati A."/>
            <person name="Chen A."/>
            <person name="Palaniappan K."/>
            <person name="Land M."/>
            <person name="Hauser L."/>
            <person name="Chang Y."/>
            <person name="Jeffries C."/>
            <person name="Rohde M."/>
            <person name="Sikorski J."/>
            <person name="Pukall R."/>
            <person name="Goker M."/>
            <person name="Woyke T."/>
            <person name="Bristow J."/>
            <person name="Eisen J."/>
            <person name="Markowitz V."/>
            <person name="Hugenholtz P."/>
            <person name="Kyrpides N."/>
            <person name="Klenk H."/>
        </authorList>
    </citation>
    <scope>NUCLEOTIDE SEQUENCE [LARGE SCALE GENOMIC DNA]</scope>
    <source>
        <strain evidence="2">ATCC 9345 / DSM 20595 / CCUG 17215 / LMG 16163 / NBRC 15585 / NCTC 8452 / 11018</strain>
    </source>
</reference>
<sequence>MKINSAVQLKGRIKNTAREREVDPRVLLRIYMMERFLDRVSQSSYHDRFVLKGGMLISYLIGVNLRTTMDIDTTMYNLPLNINGVQEFIDEVIQIDTGDGVVFILDRLEEIMEQADYPGIRAHLTAAFDHTTTPVKVDISTGHTITPGAIETSLDAMFAQPIPMLVYPTATIIAEKLHTVLSRATFNTRMRDFYDLHALTQAQGSQLDPAQLQAAFRATMQTRRSLVLIEQHHSIMASIANSETMRTAWQHFSQRYEWAKALTWDDVLTSTQALLDAALTDPDRS</sequence>
<evidence type="ECO:0000313" key="2">
    <source>
        <dbReference type="Proteomes" id="UP000000376"/>
    </source>
</evidence>
<dbReference type="Proteomes" id="UP000000376">
    <property type="component" value="Chromosome"/>
</dbReference>
<proteinExistence type="predicted"/>
<organism evidence="1 2">
    <name type="scientific">Arcanobacterium haemolyticum (strain ATCC 9345 / DSM 20595 / CCM 5947 / CCUG 17215 / LMG 16163 / NBRC 15585 / NCTC 8452 / 11018)</name>
    <dbReference type="NCBI Taxonomy" id="644284"/>
    <lineage>
        <taxon>Bacteria</taxon>
        <taxon>Bacillati</taxon>
        <taxon>Actinomycetota</taxon>
        <taxon>Actinomycetes</taxon>
        <taxon>Actinomycetales</taxon>
        <taxon>Actinomycetaceae</taxon>
        <taxon>Arcanobacterium</taxon>
    </lineage>
</organism>
<dbReference type="AlphaFoldDB" id="D7BPC3"/>
<name>D7BPC3_ARCHD</name>
<dbReference type="Pfam" id="PF08843">
    <property type="entry name" value="AbiEii"/>
    <property type="match status" value="1"/>
</dbReference>
<gene>
    <name evidence="1" type="ordered locus">Arch_1057</name>
</gene>
<dbReference type="InterPro" id="IPR014942">
    <property type="entry name" value="AbiEii"/>
</dbReference>